<reference evidence="1 2" key="1">
    <citation type="submission" date="2014-04" db="EMBL/GenBank/DDBJ databases">
        <title>Whole genome of Muricauda olearia.</title>
        <authorList>
            <person name="Zhang X.-H."/>
            <person name="Tang K."/>
        </authorList>
    </citation>
    <scope>NUCLEOTIDE SEQUENCE [LARGE SCALE GENOMIC DNA]</scope>
    <source>
        <strain evidence="1 2">Th120</strain>
    </source>
</reference>
<dbReference type="Proteomes" id="UP000290261">
    <property type="component" value="Unassembled WGS sequence"/>
</dbReference>
<dbReference type="AlphaFoldDB" id="A0A444VNN6"/>
<comment type="caution">
    <text evidence="1">The sequence shown here is derived from an EMBL/GenBank/DDBJ whole genome shotgun (WGS) entry which is preliminary data.</text>
</comment>
<evidence type="ECO:0000313" key="1">
    <source>
        <dbReference type="EMBL" id="RYC52405.1"/>
    </source>
</evidence>
<sequence length="100" mass="11996">MLAQLSNYNLEETEMESIKQALTGTNDDLDMWAKHCFDGRQYHLDLQLAYDTEQKSEMIHIKLKTDFRLKQKLEVLDLFQCMFKSLEMENETKHYNNKDE</sequence>
<evidence type="ECO:0000313" key="2">
    <source>
        <dbReference type="Proteomes" id="UP000290261"/>
    </source>
</evidence>
<keyword evidence="2" id="KW-1185">Reference proteome</keyword>
<organism evidence="1 2">
    <name type="scientific">Flagellimonas olearia</name>
    <dbReference type="NCBI Taxonomy" id="552546"/>
    <lineage>
        <taxon>Bacteria</taxon>
        <taxon>Pseudomonadati</taxon>
        <taxon>Bacteroidota</taxon>
        <taxon>Flavobacteriia</taxon>
        <taxon>Flavobacteriales</taxon>
        <taxon>Flavobacteriaceae</taxon>
        <taxon>Flagellimonas</taxon>
    </lineage>
</organism>
<dbReference type="EMBL" id="JJMP01000003">
    <property type="protein sequence ID" value="RYC52405.1"/>
    <property type="molecule type" value="Genomic_DNA"/>
</dbReference>
<protein>
    <submittedName>
        <fullName evidence="1">Uncharacterized protein</fullName>
    </submittedName>
</protein>
<gene>
    <name evidence="1" type="ORF">DN53_11050</name>
</gene>
<name>A0A444VNN6_9FLAO</name>
<proteinExistence type="predicted"/>
<accession>A0A444VNN6</accession>